<gene>
    <name evidence="1" type="ORF">HNP73_004577</name>
</gene>
<reference evidence="1 2" key="1">
    <citation type="submission" date="2020-08" db="EMBL/GenBank/DDBJ databases">
        <title>Genomic Encyclopedia of Type Strains, Phase IV (KMG-IV): sequencing the most valuable type-strain genomes for metagenomic binning, comparative biology and taxonomic classification.</title>
        <authorList>
            <person name="Goeker M."/>
        </authorList>
    </citation>
    <scope>NUCLEOTIDE SEQUENCE [LARGE SCALE GENOMIC DNA]</scope>
    <source>
        <strain evidence="1 2">DSM 101730</strain>
    </source>
</reference>
<keyword evidence="2" id="KW-1185">Reference proteome</keyword>
<dbReference type="AlphaFoldDB" id="A0A840SXS4"/>
<dbReference type="EMBL" id="JACHFM010000011">
    <property type="protein sequence ID" value="MBB5224606.1"/>
    <property type="molecule type" value="Genomic_DNA"/>
</dbReference>
<evidence type="ECO:0000313" key="2">
    <source>
        <dbReference type="Proteomes" id="UP000549457"/>
    </source>
</evidence>
<sequence length="58" mass="6447">MCWEVFGIYPDGEEQQIKLSGTGRPKILKSADAVIAYWQSIYPEASEVTIPILSSDSK</sequence>
<name>A0A840SXS4_9RHOB</name>
<evidence type="ECO:0000313" key="1">
    <source>
        <dbReference type="EMBL" id="MBB5224606.1"/>
    </source>
</evidence>
<organism evidence="1 2">
    <name type="scientific">Amaricoccus macauensis</name>
    <dbReference type="NCBI Taxonomy" id="57001"/>
    <lineage>
        <taxon>Bacteria</taxon>
        <taxon>Pseudomonadati</taxon>
        <taxon>Pseudomonadota</taxon>
        <taxon>Alphaproteobacteria</taxon>
        <taxon>Rhodobacterales</taxon>
        <taxon>Paracoccaceae</taxon>
        <taxon>Amaricoccus</taxon>
    </lineage>
</organism>
<proteinExistence type="predicted"/>
<dbReference type="Proteomes" id="UP000549457">
    <property type="component" value="Unassembled WGS sequence"/>
</dbReference>
<accession>A0A840SXS4</accession>
<protein>
    <submittedName>
        <fullName evidence="1">Uncharacterized protein</fullName>
    </submittedName>
</protein>
<comment type="caution">
    <text evidence="1">The sequence shown here is derived from an EMBL/GenBank/DDBJ whole genome shotgun (WGS) entry which is preliminary data.</text>
</comment>